<dbReference type="SUPFAM" id="SSF56112">
    <property type="entry name" value="Protein kinase-like (PK-like)"/>
    <property type="match status" value="1"/>
</dbReference>
<dbReference type="RefSeq" id="XP_040714440.1">
    <property type="nucleotide sequence ID" value="XM_040862239.1"/>
</dbReference>
<dbReference type="AlphaFoldDB" id="A0A1Y2DTX5"/>
<organism evidence="2 3">
    <name type="scientific">Pseudomassariella vexata</name>
    <dbReference type="NCBI Taxonomy" id="1141098"/>
    <lineage>
        <taxon>Eukaryota</taxon>
        <taxon>Fungi</taxon>
        <taxon>Dikarya</taxon>
        <taxon>Ascomycota</taxon>
        <taxon>Pezizomycotina</taxon>
        <taxon>Sordariomycetes</taxon>
        <taxon>Xylariomycetidae</taxon>
        <taxon>Amphisphaeriales</taxon>
        <taxon>Pseudomassariaceae</taxon>
        <taxon>Pseudomassariella</taxon>
    </lineage>
</organism>
<evidence type="ECO:0008006" key="4">
    <source>
        <dbReference type="Google" id="ProtNLM"/>
    </source>
</evidence>
<feature type="region of interest" description="Disordered" evidence="1">
    <location>
        <begin position="150"/>
        <end position="174"/>
    </location>
</feature>
<evidence type="ECO:0000313" key="3">
    <source>
        <dbReference type="Proteomes" id="UP000193689"/>
    </source>
</evidence>
<dbReference type="GeneID" id="63778451"/>
<comment type="caution">
    <text evidence="2">The sequence shown here is derived from an EMBL/GenBank/DDBJ whole genome shotgun (WGS) entry which is preliminary data.</text>
</comment>
<dbReference type="InParanoid" id="A0A1Y2DTX5"/>
<reference evidence="2 3" key="1">
    <citation type="submission" date="2016-07" db="EMBL/GenBank/DDBJ databases">
        <title>Pervasive Adenine N6-methylation of Active Genes in Fungi.</title>
        <authorList>
            <consortium name="DOE Joint Genome Institute"/>
            <person name="Mondo S.J."/>
            <person name="Dannebaum R.O."/>
            <person name="Kuo R.C."/>
            <person name="Labutti K."/>
            <person name="Haridas S."/>
            <person name="Kuo A."/>
            <person name="Salamov A."/>
            <person name="Ahrendt S.R."/>
            <person name="Lipzen A."/>
            <person name="Sullivan W."/>
            <person name="Andreopoulos W.B."/>
            <person name="Clum A."/>
            <person name="Lindquist E."/>
            <person name="Daum C."/>
            <person name="Ramamoorthy G.K."/>
            <person name="Gryganskyi A."/>
            <person name="Culley D."/>
            <person name="Magnuson J.K."/>
            <person name="James T.Y."/>
            <person name="O'Malley M.A."/>
            <person name="Stajich J.E."/>
            <person name="Spatafora J.W."/>
            <person name="Visel A."/>
            <person name="Grigoriev I.V."/>
        </authorList>
    </citation>
    <scope>NUCLEOTIDE SEQUENCE [LARGE SCALE GENOMIC DNA]</scope>
    <source>
        <strain evidence="2 3">CBS 129021</strain>
    </source>
</reference>
<dbReference type="EMBL" id="MCFJ01000009">
    <property type="protein sequence ID" value="ORY62604.1"/>
    <property type="molecule type" value="Genomic_DNA"/>
</dbReference>
<accession>A0A1Y2DTX5</accession>
<sequence length="700" mass="79553">MARLSIRLRKLSNVHHGSSEKAEEQTRRTTLDEYIAATHDLVFIHLTVETDKKLTSTGSTTHPRNKLCPTHLRPWTDFLEQYQIILGKLYATPFPLPTGSLILSFLHNSVEDPVREIFDQLRGVDKVRREFQVGDGIIFKNRLNTINDIDKEGIQRQAPSTPDQGRSSGQIRPDQICVYRADDGPSSKRTMLYVTEYKAPHKLIAPHLRAGLHPMNIFKDVVNRKTIPTAADPEARFQYHAERLAAAALSQTYDYMIKGGLEYGVLTTGEAIVFLKMDWDTPETLFYHLAEPVPEVPARRSHPAEPGPEFAARLTDGRFYTAVCQYLAFSLMAIGPPGKALQARLQEGRRRAILGLIRWVQDFETTLRSIPPNERIPPTHSSYAPTIHLSVSRSPVLLPKKARRKSVEDVHPGNQSKRNSSNDESSDEESPLRMPDSPSPSEPRSCGHAPGVRRSEWILAQRPRGGGEQGRQYYTQKCLLGLVRNGRLDKDCPNITLHRQGVPQGLRHPINHKEFLRLLYEQLKKSLDDGVIQLYLEGSRGVLFQVTLLAYGYTFVRKATVTAFIPDFQHEERVYQLLDQEQGVNVPVFLGTVDLREMDKIYYYAHRRCLGAIHQAGVVHGDVRRANVLRDAQTRRVMIIDFERSIIKPVRRPLDQVVPNKRVWTREENGGGGKERSRGQHQSRIGFHDDILAVDIEFSR</sequence>
<dbReference type="Gene3D" id="1.10.510.10">
    <property type="entry name" value="Transferase(Phosphotransferase) domain 1"/>
    <property type="match status" value="1"/>
</dbReference>
<dbReference type="PANTHER" id="PTHR37171">
    <property type="entry name" value="SERINE/THREONINE-PROTEIN KINASE YRZF-RELATED"/>
    <property type="match status" value="1"/>
</dbReference>
<dbReference type="Proteomes" id="UP000193689">
    <property type="component" value="Unassembled WGS sequence"/>
</dbReference>
<gene>
    <name evidence="2" type="ORF">BCR38DRAFT_459064</name>
</gene>
<name>A0A1Y2DTX5_9PEZI</name>
<keyword evidence="3" id="KW-1185">Reference proteome</keyword>
<dbReference type="InterPro" id="IPR011009">
    <property type="entry name" value="Kinase-like_dom_sf"/>
</dbReference>
<dbReference type="OrthoDB" id="411394at2759"/>
<feature type="region of interest" description="Disordered" evidence="1">
    <location>
        <begin position="394"/>
        <end position="453"/>
    </location>
</feature>
<feature type="compositionally biased region" description="Polar residues" evidence="1">
    <location>
        <begin position="157"/>
        <end position="170"/>
    </location>
</feature>
<dbReference type="InterPro" id="IPR052396">
    <property type="entry name" value="Meiotic_Drive_Suppr_Kinase"/>
</dbReference>
<evidence type="ECO:0000313" key="2">
    <source>
        <dbReference type="EMBL" id="ORY62604.1"/>
    </source>
</evidence>
<evidence type="ECO:0000256" key="1">
    <source>
        <dbReference type="SAM" id="MobiDB-lite"/>
    </source>
</evidence>
<proteinExistence type="predicted"/>
<dbReference type="PANTHER" id="PTHR37171:SF1">
    <property type="entry name" value="SERINE_THREONINE-PROTEIN KINASE YRZF-RELATED"/>
    <property type="match status" value="1"/>
</dbReference>
<dbReference type="STRING" id="1141098.A0A1Y2DTX5"/>
<protein>
    <recommendedName>
        <fullName evidence="4">Protein kinase domain-containing protein</fullName>
    </recommendedName>
</protein>